<evidence type="ECO:0008006" key="3">
    <source>
        <dbReference type="Google" id="ProtNLM"/>
    </source>
</evidence>
<comment type="caution">
    <text evidence="1">The sequence shown here is derived from an EMBL/GenBank/DDBJ whole genome shotgun (WGS) entry which is preliminary data.</text>
</comment>
<dbReference type="Proteomes" id="UP001500994">
    <property type="component" value="Unassembled WGS sequence"/>
</dbReference>
<organism evidence="1 2">
    <name type="scientific">Streptomyces lunalinharesii</name>
    <dbReference type="NCBI Taxonomy" id="333384"/>
    <lineage>
        <taxon>Bacteria</taxon>
        <taxon>Bacillati</taxon>
        <taxon>Actinomycetota</taxon>
        <taxon>Actinomycetes</taxon>
        <taxon>Kitasatosporales</taxon>
        <taxon>Streptomycetaceae</taxon>
        <taxon>Streptomyces</taxon>
    </lineage>
</organism>
<name>A0ABN3SL53_9ACTN</name>
<dbReference type="InterPro" id="IPR028978">
    <property type="entry name" value="Chorismate_lyase_/UTRA_dom_sf"/>
</dbReference>
<accession>A0ABN3SL53</accession>
<proteinExistence type="predicted"/>
<reference evidence="1 2" key="1">
    <citation type="journal article" date="2019" name="Int. J. Syst. Evol. Microbiol.">
        <title>The Global Catalogue of Microorganisms (GCM) 10K type strain sequencing project: providing services to taxonomists for standard genome sequencing and annotation.</title>
        <authorList>
            <consortium name="The Broad Institute Genomics Platform"/>
            <consortium name="The Broad Institute Genome Sequencing Center for Infectious Disease"/>
            <person name="Wu L."/>
            <person name="Ma J."/>
        </authorList>
    </citation>
    <scope>NUCLEOTIDE SEQUENCE [LARGE SCALE GENOMIC DNA]</scope>
    <source>
        <strain evidence="1 2">JCM 16374</strain>
    </source>
</reference>
<gene>
    <name evidence="1" type="ORF">GCM10009864_60120</name>
</gene>
<dbReference type="EMBL" id="BAAARK010000024">
    <property type="protein sequence ID" value="GAA2679763.1"/>
    <property type="molecule type" value="Genomic_DNA"/>
</dbReference>
<evidence type="ECO:0000313" key="1">
    <source>
        <dbReference type="EMBL" id="GAA2679763.1"/>
    </source>
</evidence>
<dbReference type="Gene3D" id="3.40.1410.10">
    <property type="entry name" value="Chorismate lyase-like"/>
    <property type="match status" value="1"/>
</dbReference>
<dbReference type="SUPFAM" id="SSF64288">
    <property type="entry name" value="Chorismate lyase-like"/>
    <property type="match status" value="1"/>
</dbReference>
<keyword evidence="2" id="KW-1185">Reference proteome</keyword>
<evidence type="ECO:0000313" key="2">
    <source>
        <dbReference type="Proteomes" id="UP001500994"/>
    </source>
</evidence>
<protein>
    <recommendedName>
        <fullName evidence="3">DUF98 domain-containing protein</fullName>
    </recommendedName>
</protein>
<sequence>MHQTAPVPAFPLPLRTHSESLDPRIAEFASPATRILLAADGLTTVLLQAAAQASLDIHTDAIEQIHTDALGDAEAVSALRLQGEKLCWLRHSRLLTPDGATISFNTVVAPRAHDPRLDAAMNDPAQPLGFALSRSGFATVRRLYDVGRARWPADPGRLCAFKAYTMQGPEGAVVFVHEKYSPDWFSAALDAPAG</sequence>